<feature type="region of interest" description="Disordered" evidence="1">
    <location>
        <begin position="24"/>
        <end position="52"/>
    </location>
</feature>
<dbReference type="EMBL" id="BRYA01000511">
    <property type="protein sequence ID" value="GMI20469.1"/>
    <property type="molecule type" value="Genomic_DNA"/>
</dbReference>
<organism evidence="2 3">
    <name type="scientific">Triparma columacea</name>
    <dbReference type="NCBI Taxonomy" id="722753"/>
    <lineage>
        <taxon>Eukaryota</taxon>
        <taxon>Sar</taxon>
        <taxon>Stramenopiles</taxon>
        <taxon>Ochrophyta</taxon>
        <taxon>Bolidophyceae</taxon>
        <taxon>Parmales</taxon>
        <taxon>Triparmaceae</taxon>
        <taxon>Triparma</taxon>
    </lineage>
</organism>
<reference evidence="3" key="1">
    <citation type="journal article" date="2023" name="Commun. Biol.">
        <title>Genome analysis of Parmales, the sister group of diatoms, reveals the evolutionary specialization of diatoms from phago-mixotrophs to photoautotrophs.</title>
        <authorList>
            <person name="Ban H."/>
            <person name="Sato S."/>
            <person name="Yoshikawa S."/>
            <person name="Yamada K."/>
            <person name="Nakamura Y."/>
            <person name="Ichinomiya M."/>
            <person name="Sato N."/>
            <person name="Blanc-Mathieu R."/>
            <person name="Endo H."/>
            <person name="Kuwata A."/>
            <person name="Ogata H."/>
        </authorList>
    </citation>
    <scope>NUCLEOTIDE SEQUENCE [LARGE SCALE GENOMIC DNA]</scope>
</reference>
<evidence type="ECO:0000256" key="1">
    <source>
        <dbReference type="SAM" id="MobiDB-lite"/>
    </source>
</evidence>
<feature type="non-terminal residue" evidence="2">
    <location>
        <position position="1"/>
    </location>
</feature>
<gene>
    <name evidence="2" type="ORF">TrCOL_g7396</name>
</gene>
<dbReference type="Proteomes" id="UP001165065">
    <property type="component" value="Unassembled WGS sequence"/>
</dbReference>
<evidence type="ECO:0000313" key="2">
    <source>
        <dbReference type="EMBL" id="GMI20469.1"/>
    </source>
</evidence>
<sequence>RDIMKQLIEKKLVEQYENMSIGGRGGGGGKIGNVDDLTQGGEGKAGRGGAGQIPGDGVAEGVGGLPFAINADELDLTGILRGEGMGDLGELIGPGNDAAIRTGFTPRGLMATPGGARGGEGEGGGEGGVSHDRIMQVAVSAAAAAVGAGGEGMGQVGEMQLGEGEGLDEFTSDVIKGL</sequence>
<name>A0A9W7FUE3_9STRA</name>
<evidence type="ECO:0000313" key="3">
    <source>
        <dbReference type="Proteomes" id="UP001165065"/>
    </source>
</evidence>
<protein>
    <submittedName>
        <fullName evidence="2">Uncharacterized protein</fullName>
    </submittedName>
</protein>
<dbReference type="AlphaFoldDB" id="A0A9W7FUE3"/>
<keyword evidence="3" id="KW-1185">Reference proteome</keyword>
<comment type="caution">
    <text evidence="2">The sequence shown here is derived from an EMBL/GenBank/DDBJ whole genome shotgun (WGS) entry which is preliminary data.</text>
</comment>
<feature type="compositionally biased region" description="Gly residues" evidence="1">
    <location>
        <begin position="40"/>
        <end position="52"/>
    </location>
</feature>
<proteinExistence type="predicted"/>
<accession>A0A9W7FUE3</accession>